<gene>
    <name evidence="2" type="ORF">SAMN05216402_2074</name>
</gene>
<evidence type="ECO:0000256" key="1">
    <source>
        <dbReference type="SAM" id="SignalP"/>
    </source>
</evidence>
<feature type="chain" id="PRO_5047507472" description="Lipoprotein" evidence="1">
    <location>
        <begin position="19"/>
        <end position="235"/>
    </location>
</feature>
<dbReference type="RefSeq" id="WP_107797587.1">
    <property type="nucleotide sequence ID" value="NZ_FNKY01000001.1"/>
</dbReference>
<dbReference type="Pfam" id="PF14366">
    <property type="entry name" value="DUF4410"/>
    <property type="match status" value="1"/>
</dbReference>
<organism evidence="2 3">
    <name type="scientific">Nitrosospira multiformis</name>
    <dbReference type="NCBI Taxonomy" id="1231"/>
    <lineage>
        <taxon>Bacteria</taxon>
        <taxon>Pseudomonadati</taxon>
        <taxon>Pseudomonadota</taxon>
        <taxon>Betaproteobacteria</taxon>
        <taxon>Nitrosomonadales</taxon>
        <taxon>Nitrosomonadaceae</taxon>
        <taxon>Nitrosospira</taxon>
    </lineage>
</organism>
<proteinExistence type="predicted"/>
<comment type="caution">
    <text evidence="2">The sequence shown here is derived from an EMBL/GenBank/DDBJ whole genome shotgun (WGS) entry which is preliminary data.</text>
</comment>
<evidence type="ECO:0000313" key="3">
    <source>
        <dbReference type="Proteomes" id="UP000183471"/>
    </source>
</evidence>
<dbReference type="PROSITE" id="PS51257">
    <property type="entry name" value="PROKAR_LIPOPROTEIN"/>
    <property type="match status" value="1"/>
</dbReference>
<evidence type="ECO:0008006" key="4">
    <source>
        <dbReference type="Google" id="ProtNLM"/>
    </source>
</evidence>
<dbReference type="InterPro" id="IPR025522">
    <property type="entry name" value="DUF4410"/>
</dbReference>
<dbReference type="EMBL" id="FNKY01000001">
    <property type="protein sequence ID" value="SDQ73508.1"/>
    <property type="molecule type" value="Genomic_DNA"/>
</dbReference>
<evidence type="ECO:0000313" key="2">
    <source>
        <dbReference type="EMBL" id="SDQ73508.1"/>
    </source>
</evidence>
<dbReference type="Proteomes" id="UP000183471">
    <property type="component" value="Unassembled WGS sequence"/>
</dbReference>
<keyword evidence="3" id="KW-1185">Reference proteome</keyword>
<reference evidence="2 3" key="1">
    <citation type="submission" date="2016-10" db="EMBL/GenBank/DDBJ databases">
        <authorList>
            <person name="Varghese N."/>
            <person name="Submissions S."/>
        </authorList>
    </citation>
    <scope>NUCLEOTIDE SEQUENCE [LARGE SCALE GENOMIC DNA]</scope>
    <source>
        <strain evidence="2 3">Nl1</strain>
    </source>
</reference>
<keyword evidence="1" id="KW-0732">Signal</keyword>
<protein>
    <recommendedName>
        <fullName evidence="4">Lipoprotein</fullName>
    </recommendedName>
</protein>
<name>A0ABY0TK46_9PROT</name>
<sequence length="235" mass="24252">MNPLSRVMVCLFAIVAIAGCASSTVKERQEYRGGKIARPDHIIVYNFAATPADVPAESPLAGQNLEHSTSQTANQTATGRRLGAQIAAGLVTKIRAMGLPAQQASTKTSPQVGDLVIRGYLISIEEGSTVKRVSIGLGSGASELKAMAEVYLMTDSGLQKLGSGRVDSTGGKAPGGAMGVAALAATGNPAGLIIGTGMKMYGETTGSSKIEGRAEDMATEIANILKVKFKEQGWI</sequence>
<accession>A0ABY0TK46</accession>
<feature type="signal peptide" evidence="1">
    <location>
        <begin position="1"/>
        <end position="18"/>
    </location>
</feature>